<evidence type="ECO:0000313" key="2">
    <source>
        <dbReference type="EnsemblPlants" id="ONIVA06G11190.1"/>
    </source>
</evidence>
<dbReference type="Proteomes" id="UP000006591">
    <property type="component" value="Chromosome 6"/>
</dbReference>
<organism evidence="2">
    <name type="scientific">Oryza nivara</name>
    <name type="common">Indian wild rice</name>
    <name type="synonym">Oryza sativa f. spontanea</name>
    <dbReference type="NCBI Taxonomy" id="4536"/>
    <lineage>
        <taxon>Eukaryota</taxon>
        <taxon>Viridiplantae</taxon>
        <taxon>Streptophyta</taxon>
        <taxon>Embryophyta</taxon>
        <taxon>Tracheophyta</taxon>
        <taxon>Spermatophyta</taxon>
        <taxon>Magnoliopsida</taxon>
        <taxon>Liliopsida</taxon>
        <taxon>Poales</taxon>
        <taxon>Poaceae</taxon>
        <taxon>BOP clade</taxon>
        <taxon>Oryzoideae</taxon>
        <taxon>Oryzeae</taxon>
        <taxon>Oryzinae</taxon>
        <taxon>Oryza</taxon>
    </lineage>
</organism>
<name>A0A0E0HNK4_ORYNI</name>
<keyword evidence="3" id="KW-1185">Reference proteome</keyword>
<dbReference type="HOGENOM" id="CLU_1858476_0_0_1"/>
<feature type="region of interest" description="Disordered" evidence="1">
    <location>
        <begin position="1"/>
        <end position="29"/>
    </location>
</feature>
<evidence type="ECO:0000256" key="1">
    <source>
        <dbReference type="SAM" id="MobiDB-lite"/>
    </source>
</evidence>
<dbReference type="AlphaFoldDB" id="A0A0E0HNK4"/>
<evidence type="ECO:0008006" key="4">
    <source>
        <dbReference type="Google" id="ProtNLM"/>
    </source>
</evidence>
<sequence length="138" mass="15025">MARVPLPIDDRTRHLAPPPGLAAAAPHHPPERLAEQRLAGGVERQHLLDQVGAGSVTASGRSSCMGGAWRRYKKQKRAGKRHGGVEGGVDEARLRSWRSSASWRAMEAPSTSASDAGGHHDMRGRRRTDKERLTTICH</sequence>
<reference evidence="2" key="1">
    <citation type="submission" date="2015-04" db="UniProtKB">
        <authorList>
            <consortium name="EnsemblPlants"/>
        </authorList>
    </citation>
    <scope>IDENTIFICATION</scope>
    <source>
        <strain evidence="2">SL10</strain>
    </source>
</reference>
<dbReference type="EnsemblPlants" id="ONIVA06G11190.1">
    <property type="protein sequence ID" value="ONIVA06G11190.1"/>
    <property type="gene ID" value="ONIVA06G11190"/>
</dbReference>
<evidence type="ECO:0000313" key="3">
    <source>
        <dbReference type="Proteomes" id="UP000006591"/>
    </source>
</evidence>
<feature type="region of interest" description="Disordered" evidence="1">
    <location>
        <begin position="101"/>
        <end position="138"/>
    </location>
</feature>
<reference evidence="2" key="2">
    <citation type="submission" date="2018-04" db="EMBL/GenBank/DDBJ databases">
        <title>OnivRS2 (Oryza nivara Reference Sequence Version 2).</title>
        <authorList>
            <person name="Zhang J."/>
            <person name="Kudrna D."/>
            <person name="Lee S."/>
            <person name="Talag J."/>
            <person name="Rajasekar S."/>
            <person name="Welchert J."/>
            <person name="Hsing Y.-I."/>
            <person name="Wing R.A."/>
        </authorList>
    </citation>
    <scope>NUCLEOTIDE SEQUENCE [LARGE SCALE GENOMIC DNA]</scope>
    <source>
        <strain evidence="2">SL10</strain>
    </source>
</reference>
<accession>A0A0E0HNK4</accession>
<feature type="compositionally biased region" description="Basic and acidic residues" evidence="1">
    <location>
        <begin position="128"/>
        <end position="138"/>
    </location>
</feature>
<dbReference type="Gramene" id="ONIVA06G11190.1">
    <property type="protein sequence ID" value="ONIVA06G11190.1"/>
    <property type="gene ID" value="ONIVA06G11190"/>
</dbReference>
<proteinExistence type="predicted"/>
<protein>
    <recommendedName>
        <fullName evidence="4">DUF834 domain-containing protein</fullName>
    </recommendedName>
</protein>